<evidence type="ECO:0000313" key="2">
    <source>
        <dbReference type="Proteomes" id="UP000489600"/>
    </source>
</evidence>
<dbReference type="AlphaFoldDB" id="A0A565B1X0"/>
<dbReference type="Proteomes" id="UP000489600">
    <property type="component" value="Unassembled WGS sequence"/>
</dbReference>
<reference evidence="1" key="1">
    <citation type="submission" date="2019-07" db="EMBL/GenBank/DDBJ databases">
        <authorList>
            <person name="Dittberner H."/>
        </authorList>
    </citation>
    <scope>NUCLEOTIDE SEQUENCE [LARGE SCALE GENOMIC DNA]</scope>
</reference>
<evidence type="ECO:0000313" key="1">
    <source>
        <dbReference type="EMBL" id="VVA95658.1"/>
    </source>
</evidence>
<sequence length="119" mass="13888">MAAFRSMSTPPTPLSNSPMSLLLGLLSRLPLYMLCKTIRQLEPMNMEVSCNRCDTHHHTHRTRLSYHHPCQLDNFCISTTSNTNEHRCPTRCFRKGENTPYCCVGRILRLQMPRRTIRR</sequence>
<gene>
    <name evidence="1" type="ORF">ANE_LOCUS6103</name>
</gene>
<keyword evidence="2" id="KW-1185">Reference proteome</keyword>
<accession>A0A565B1X0</accession>
<proteinExistence type="predicted"/>
<name>A0A565B1X0_9BRAS</name>
<organism evidence="1 2">
    <name type="scientific">Arabis nemorensis</name>
    <dbReference type="NCBI Taxonomy" id="586526"/>
    <lineage>
        <taxon>Eukaryota</taxon>
        <taxon>Viridiplantae</taxon>
        <taxon>Streptophyta</taxon>
        <taxon>Embryophyta</taxon>
        <taxon>Tracheophyta</taxon>
        <taxon>Spermatophyta</taxon>
        <taxon>Magnoliopsida</taxon>
        <taxon>eudicotyledons</taxon>
        <taxon>Gunneridae</taxon>
        <taxon>Pentapetalae</taxon>
        <taxon>rosids</taxon>
        <taxon>malvids</taxon>
        <taxon>Brassicales</taxon>
        <taxon>Brassicaceae</taxon>
        <taxon>Arabideae</taxon>
        <taxon>Arabis</taxon>
    </lineage>
</organism>
<dbReference type="EMBL" id="CABITT030000002">
    <property type="protein sequence ID" value="VVA95658.1"/>
    <property type="molecule type" value="Genomic_DNA"/>
</dbReference>
<comment type="caution">
    <text evidence="1">The sequence shown here is derived from an EMBL/GenBank/DDBJ whole genome shotgun (WGS) entry which is preliminary data.</text>
</comment>
<protein>
    <submittedName>
        <fullName evidence="1">Uncharacterized protein</fullName>
    </submittedName>
</protein>